<dbReference type="Proteomes" id="UP000694396">
    <property type="component" value="Unplaced"/>
</dbReference>
<organism evidence="2 3">
    <name type="scientific">Cyanoderma ruficeps</name>
    <name type="common">rufous-capped babbler</name>
    <dbReference type="NCBI Taxonomy" id="181631"/>
    <lineage>
        <taxon>Eukaryota</taxon>
        <taxon>Metazoa</taxon>
        <taxon>Chordata</taxon>
        <taxon>Craniata</taxon>
        <taxon>Vertebrata</taxon>
        <taxon>Euteleostomi</taxon>
        <taxon>Archelosauria</taxon>
        <taxon>Archosauria</taxon>
        <taxon>Dinosauria</taxon>
        <taxon>Saurischia</taxon>
        <taxon>Theropoda</taxon>
        <taxon>Coelurosauria</taxon>
        <taxon>Aves</taxon>
        <taxon>Neognathae</taxon>
        <taxon>Neoaves</taxon>
        <taxon>Telluraves</taxon>
        <taxon>Australaves</taxon>
        <taxon>Passeriformes</taxon>
        <taxon>Sylvioidea</taxon>
        <taxon>Timaliidae</taxon>
        <taxon>Cyanoderma</taxon>
    </lineage>
</organism>
<name>A0A8C3NVJ1_9PASS</name>
<evidence type="ECO:0000313" key="2">
    <source>
        <dbReference type="Ensembl" id="ENSCRFP00000002513.1"/>
    </source>
</evidence>
<keyword evidence="3" id="KW-1185">Reference proteome</keyword>
<evidence type="ECO:0000256" key="1">
    <source>
        <dbReference type="SAM" id="MobiDB-lite"/>
    </source>
</evidence>
<sequence length="116" mass="12497">CPGEGKEDPKRPWVHRAAALAQTSRSFSPSVEPGQVQLRPGATPALGGVHQGGSEQPGEGAQAWLWRPRLLMGSGISFPQPGQHQPLLPPKASSQHLSSALRDSLTFPVIFWISFR</sequence>
<dbReference type="Ensembl" id="ENSCRFT00000002626.1">
    <property type="protein sequence ID" value="ENSCRFP00000002513.1"/>
    <property type="gene ID" value="ENSCRFG00000002068.1"/>
</dbReference>
<protein>
    <submittedName>
        <fullName evidence="2">Uncharacterized protein</fullName>
    </submittedName>
</protein>
<reference evidence="2" key="2">
    <citation type="submission" date="2025-09" db="UniProtKB">
        <authorList>
            <consortium name="Ensembl"/>
        </authorList>
    </citation>
    <scope>IDENTIFICATION</scope>
</reference>
<accession>A0A8C3NVJ1</accession>
<proteinExistence type="predicted"/>
<feature type="region of interest" description="Disordered" evidence="1">
    <location>
        <begin position="40"/>
        <end position="60"/>
    </location>
</feature>
<reference evidence="2" key="1">
    <citation type="submission" date="2025-08" db="UniProtKB">
        <authorList>
            <consortium name="Ensembl"/>
        </authorList>
    </citation>
    <scope>IDENTIFICATION</scope>
</reference>
<dbReference type="AlphaFoldDB" id="A0A8C3NVJ1"/>
<evidence type="ECO:0000313" key="3">
    <source>
        <dbReference type="Proteomes" id="UP000694396"/>
    </source>
</evidence>